<evidence type="ECO:0008006" key="3">
    <source>
        <dbReference type="Google" id="ProtNLM"/>
    </source>
</evidence>
<reference evidence="1 2" key="1">
    <citation type="submission" date="2020-02" db="EMBL/GenBank/DDBJ databases">
        <title>Complete genome sequence of the novel Campylobacter species Candidatus Campylobacter infans.</title>
        <authorList>
            <person name="Duim B."/>
            <person name="Zomer A."/>
            <person name="van der Graaf L."/>
            <person name="Wagenaar J."/>
        </authorList>
    </citation>
    <scope>NUCLEOTIDE SEQUENCE [LARGE SCALE GENOMIC DNA]</scope>
    <source>
        <strain evidence="1 2">19S00001</strain>
    </source>
</reference>
<dbReference type="KEGG" id="cinf:CINF_0227"/>
<organism evidence="1 2">
    <name type="scientific">Candidatus Campylobacter infans</name>
    <dbReference type="NCBI Taxonomy" id="2561898"/>
    <lineage>
        <taxon>Bacteria</taxon>
        <taxon>Pseudomonadati</taxon>
        <taxon>Campylobacterota</taxon>
        <taxon>Epsilonproteobacteria</taxon>
        <taxon>Campylobacterales</taxon>
        <taxon>Campylobacteraceae</taxon>
        <taxon>Campylobacter</taxon>
    </lineage>
</organism>
<keyword evidence="2" id="KW-1185">Reference proteome</keyword>
<protein>
    <recommendedName>
        <fullName evidence="3">Type II secretion system protein</fullName>
    </recommendedName>
</protein>
<dbReference type="Proteomes" id="UP000509414">
    <property type="component" value="Chromosome"/>
</dbReference>
<dbReference type="AlphaFoldDB" id="A0A7H9CFC9"/>
<gene>
    <name evidence="1" type="ORF">CINF_0227</name>
</gene>
<dbReference type="EMBL" id="CP049075">
    <property type="protein sequence ID" value="QLI04776.1"/>
    <property type="molecule type" value="Genomic_DNA"/>
</dbReference>
<evidence type="ECO:0000313" key="2">
    <source>
        <dbReference type="Proteomes" id="UP000509414"/>
    </source>
</evidence>
<accession>A0A7H9CFC9</accession>
<proteinExistence type="predicted"/>
<name>A0A7H9CFC9_9BACT</name>
<evidence type="ECO:0000313" key="1">
    <source>
        <dbReference type="EMBL" id="QLI04776.1"/>
    </source>
</evidence>
<sequence length="158" mass="16906">MKKAFSLILAIIFILAIASIGALSFSISSAGAQTTTKQYMHEQAELLSQGAIEYAILRIQQTDFAAADKCINKITTNLKPTNPTGAEAKITFISTLKITYIGDENLLTTAGCTSIIKDTTANNQKIKAVIIRGRTCSTTNGADCDEEVAHSFSTTQIP</sequence>
<dbReference type="RefSeq" id="WP_179975437.1">
    <property type="nucleotide sequence ID" value="NZ_CP049075.1"/>
</dbReference>